<reference evidence="5 6" key="1">
    <citation type="submission" date="2018-03" db="EMBL/GenBank/DDBJ databases">
        <title>Aquarubrobacter algicola gen. nov., sp. nov., a novel actinobacterium isolated from shallow eutrophic lake during the end of cyanobacterial harmful algal blooms.</title>
        <authorList>
            <person name="Chun S.J."/>
        </authorList>
    </citation>
    <scope>NUCLEOTIDE SEQUENCE [LARGE SCALE GENOMIC DNA]</scope>
    <source>
        <strain evidence="5 6">Seoho-28</strain>
    </source>
</reference>
<dbReference type="InterPro" id="IPR028349">
    <property type="entry name" value="PafC-like"/>
</dbReference>
<evidence type="ECO:0000256" key="2">
    <source>
        <dbReference type="ARBA" id="ARBA00023125"/>
    </source>
</evidence>
<dbReference type="Pfam" id="PF25583">
    <property type="entry name" value="WCX"/>
    <property type="match status" value="1"/>
</dbReference>
<dbReference type="OrthoDB" id="8555652at2"/>
<dbReference type="EMBL" id="PYYB01000001">
    <property type="protein sequence ID" value="PTL60617.1"/>
    <property type="molecule type" value="Genomic_DNA"/>
</dbReference>
<comment type="caution">
    <text evidence="5">The sequence shown here is derived from an EMBL/GenBank/DDBJ whole genome shotgun (WGS) entry which is preliminary data.</text>
</comment>
<dbReference type="Gene3D" id="1.10.10.10">
    <property type="entry name" value="Winged helix-like DNA-binding domain superfamily/Winged helix DNA-binding domain"/>
    <property type="match status" value="1"/>
</dbReference>
<dbReference type="InterPro" id="IPR036390">
    <property type="entry name" value="WH_DNA-bd_sf"/>
</dbReference>
<dbReference type="GO" id="GO:0003700">
    <property type="term" value="F:DNA-binding transcription factor activity"/>
    <property type="evidence" value="ECO:0007669"/>
    <property type="project" value="InterPro"/>
</dbReference>
<keyword evidence="6" id="KW-1185">Reference proteome</keyword>
<dbReference type="PROSITE" id="PS52050">
    <property type="entry name" value="WYL"/>
    <property type="match status" value="1"/>
</dbReference>
<keyword evidence="2 5" id="KW-0238">DNA-binding</keyword>
<dbReference type="PANTHER" id="PTHR34580">
    <property type="match status" value="1"/>
</dbReference>
<dbReference type="Pfam" id="PF08279">
    <property type="entry name" value="HTH_11"/>
    <property type="match status" value="1"/>
</dbReference>
<dbReference type="PROSITE" id="PS00894">
    <property type="entry name" value="HTH_DEOR_1"/>
    <property type="match status" value="1"/>
</dbReference>
<sequence>MIETSARLLSLLSLLQTRREWPGSELADRLEVSHRTIRRDVERLRELGYRVTATRGAAGGYQLQPGADLPPLLLDDDEAVAIAVGLRTAATSGSVEGIAETSMRALVKLEQVLPGHLRRRVNVLQSYTVPMGDRFTTPVAAEVLMAIATACRDHTQLRLEYRRGDGETMDRLVEPHRLVSAGRRWYLVAWDCAREDWRTFRVDRIQRTPVPGRRCAPRPAPARDLAAYVQQGIGTLYRRVTGTLVLDGSLEQLRPRVSPYAGELEALDDDHCLLHTSGTSYREIAAWLCVMDVPFTVREPQELRDELAALAQRAARNARAPDAA</sequence>
<dbReference type="InterPro" id="IPR001034">
    <property type="entry name" value="DeoR_HTH"/>
</dbReference>
<protein>
    <submittedName>
        <fullName evidence="5">DNA-binding transcriptional regulator</fullName>
    </submittedName>
</protein>
<dbReference type="InterPro" id="IPR018356">
    <property type="entry name" value="Tscrpt_reg_HTH_DeoR_CS"/>
</dbReference>
<dbReference type="PIRSF" id="PIRSF016838">
    <property type="entry name" value="PafC"/>
    <property type="match status" value="1"/>
</dbReference>
<dbReference type="InterPro" id="IPR013196">
    <property type="entry name" value="HTH_11"/>
</dbReference>
<dbReference type="PROSITE" id="PS51000">
    <property type="entry name" value="HTH_DEOR_2"/>
    <property type="match status" value="1"/>
</dbReference>
<dbReference type="InterPro" id="IPR026881">
    <property type="entry name" value="WYL_dom"/>
</dbReference>
<proteinExistence type="predicted"/>
<keyword evidence="3" id="KW-0804">Transcription</keyword>
<dbReference type="AlphaFoldDB" id="A0A2T4UN01"/>
<dbReference type="InterPro" id="IPR036388">
    <property type="entry name" value="WH-like_DNA-bd_sf"/>
</dbReference>
<evidence type="ECO:0000256" key="1">
    <source>
        <dbReference type="ARBA" id="ARBA00023015"/>
    </source>
</evidence>
<name>A0A2T4UN01_9ACTN</name>
<keyword evidence="1" id="KW-0805">Transcription regulation</keyword>
<accession>A0A2T4UN01</accession>
<dbReference type="InterPro" id="IPR057727">
    <property type="entry name" value="WCX_dom"/>
</dbReference>
<dbReference type="SUPFAM" id="SSF46785">
    <property type="entry name" value="Winged helix' DNA-binding domain"/>
    <property type="match status" value="1"/>
</dbReference>
<evidence type="ECO:0000259" key="4">
    <source>
        <dbReference type="PROSITE" id="PS51000"/>
    </source>
</evidence>
<dbReference type="RefSeq" id="WP_107569419.1">
    <property type="nucleotide sequence ID" value="NZ_PYYB01000001.1"/>
</dbReference>
<evidence type="ECO:0000313" key="5">
    <source>
        <dbReference type="EMBL" id="PTL60617.1"/>
    </source>
</evidence>
<organism evidence="5 6">
    <name type="scientific">Paraconexibacter algicola</name>
    <dbReference type="NCBI Taxonomy" id="2133960"/>
    <lineage>
        <taxon>Bacteria</taxon>
        <taxon>Bacillati</taxon>
        <taxon>Actinomycetota</taxon>
        <taxon>Thermoleophilia</taxon>
        <taxon>Solirubrobacterales</taxon>
        <taxon>Paraconexibacteraceae</taxon>
        <taxon>Paraconexibacter</taxon>
    </lineage>
</organism>
<evidence type="ECO:0000256" key="3">
    <source>
        <dbReference type="ARBA" id="ARBA00023163"/>
    </source>
</evidence>
<gene>
    <name evidence="5" type="ORF">C7Y72_13700</name>
</gene>
<evidence type="ECO:0000313" key="6">
    <source>
        <dbReference type="Proteomes" id="UP000240739"/>
    </source>
</evidence>
<dbReference type="InterPro" id="IPR051534">
    <property type="entry name" value="CBASS_pafABC_assoc_protein"/>
</dbReference>
<dbReference type="Proteomes" id="UP000240739">
    <property type="component" value="Unassembled WGS sequence"/>
</dbReference>
<feature type="domain" description="HTH deoR-type" evidence="4">
    <location>
        <begin position="4"/>
        <end position="59"/>
    </location>
</feature>
<dbReference type="GO" id="GO:0003677">
    <property type="term" value="F:DNA binding"/>
    <property type="evidence" value="ECO:0007669"/>
    <property type="project" value="UniProtKB-KW"/>
</dbReference>
<dbReference type="PANTHER" id="PTHR34580:SF3">
    <property type="entry name" value="PROTEIN PAFB"/>
    <property type="match status" value="1"/>
</dbReference>
<dbReference type="Pfam" id="PF13280">
    <property type="entry name" value="WYL"/>
    <property type="match status" value="1"/>
</dbReference>